<dbReference type="PROSITE" id="PS50082">
    <property type="entry name" value="WD_REPEATS_2"/>
    <property type="match status" value="1"/>
</dbReference>
<organism evidence="4 5">
    <name type="scientific">Tortispora caseinolytica NRRL Y-17796</name>
    <dbReference type="NCBI Taxonomy" id="767744"/>
    <lineage>
        <taxon>Eukaryota</taxon>
        <taxon>Fungi</taxon>
        <taxon>Dikarya</taxon>
        <taxon>Ascomycota</taxon>
        <taxon>Saccharomycotina</taxon>
        <taxon>Trigonopsidomycetes</taxon>
        <taxon>Trigonopsidales</taxon>
        <taxon>Trigonopsidaceae</taxon>
        <taxon>Tortispora</taxon>
    </lineage>
</organism>
<dbReference type="OrthoDB" id="10264376at2759"/>
<proteinExistence type="predicted"/>
<dbReference type="InterPro" id="IPR036322">
    <property type="entry name" value="WD40_repeat_dom_sf"/>
</dbReference>
<dbReference type="InterPro" id="IPR015943">
    <property type="entry name" value="WD40/YVTN_repeat-like_dom_sf"/>
</dbReference>
<dbReference type="PANTHER" id="PTHR16017:SF0">
    <property type="entry name" value="WD REPEAT-CONTAINING PROTEIN 70"/>
    <property type="match status" value="1"/>
</dbReference>
<dbReference type="SUPFAM" id="SSF50978">
    <property type="entry name" value="WD40 repeat-like"/>
    <property type="match status" value="1"/>
</dbReference>
<feature type="repeat" description="WD" evidence="3">
    <location>
        <begin position="133"/>
        <end position="173"/>
    </location>
</feature>
<reference evidence="5" key="1">
    <citation type="submission" date="2016-02" db="EMBL/GenBank/DDBJ databases">
        <title>Comparative genomics of biotechnologically important yeasts.</title>
        <authorList>
            <consortium name="DOE Joint Genome Institute"/>
            <person name="Riley R."/>
            <person name="Haridas S."/>
            <person name="Wolfe K.H."/>
            <person name="Lopes M.R."/>
            <person name="Hittinger C.T."/>
            <person name="Goker M."/>
            <person name="Salamov A."/>
            <person name="Wisecaver J."/>
            <person name="Long T.M."/>
            <person name="Aerts A.L."/>
            <person name="Barry K."/>
            <person name="Choi C."/>
            <person name="Clum A."/>
            <person name="Coughlan A.Y."/>
            <person name="Deshpande S."/>
            <person name="Douglass A.P."/>
            <person name="Hanson S.J."/>
            <person name="Klenk H.-P."/>
            <person name="Labutti K."/>
            <person name="Lapidus A."/>
            <person name="Lindquist E."/>
            <person name="Lipzen A."/>
            <person name="Meier-Kolthoff J.P."/>
            <person name="Ohm R.A."/>
            <person name="Otillar R.P."/>
            <person name="Pangilinan J."/>
            <person name="Peng Y."/>
            <person name="Rokas A."/>
            <person name="Rosa C.A."/>
            <person name="Scheuner C."/>
            <person name="Sibirny A.A."/>
            <person name="Slot J.C."/>
            <person name="Stielow J.B."/>
            <person name="Sun H."/>
            <person name="Kurtzman C.P."/>
            <person name="Blackwell M."/>
            <person name="Jeffries T.W."/>
            <person name="Grigoriev I.V."/>
        </authorList>
    </citation>
    <scope>NUCLEOTIDE SEQUENCE [LARGE SCALE GENOMIC DNA]</scope>
    <source>
        <strain evidence="5">NRRL Y-17796</strain>
    </source>
</reference>
<dbReference type="GO" id="GO:0005634">
    <property type="term" value="C:nucleus"/>
    <property type="evidence" value="ECO:0007669"/>
    <property type="project" value="TreeGrafter"/>
</dbReference>
<accession>A0A1E4T980</accession>
<evidence type="ECO:0000313" key="5">
    <source>
        <dbReference type="Proteomes" id="UP000095023"/>
    </source>
</evidence>
<dbReference type="Gene3D" id="2.130.10.10">
    <property type="entry name" value="YVTN repeat-like/Quinoprotein amine dehydrogenase"/>
    <property type="match status" value="1"/>
</dbReference>
<evidence type="ECO:0000313" key="4">
    <source>
        <dbReference type="EMBL" id="ODV88335.1"/>
    </source>
</evidence>
<evidence type="ECO:0000256" key="2">
    <source>
        <dbReference type="ARBA" id="ARBA00022737"/>
    </source>
</evidence>
<dbReference type="SMART" id="SM00320">
    <property type="entry name" value="WD40"/>
    <property type="match status" value="3"/>
</dbReference>
<dbReference type="Pfam" id="PF00400">
    <property type="entry name" value="WD40"/>
    <property type="match status" value="2"/>
</dbReference>
<dbReference type="InterPro" id="IPR001680">
    <property type="entry name" value="WD40_rpt"/>
</dbReference>
<dbReference type="GO" id="GO:0035861">
    <property type="term" value="C:site of double-strand break"/>
    <property type="evidence" value="ECO:0007669"/>
    <property type="project" value="TreeGrafter"/>
</dbReference>
<dbReference type="InterPro" id="IPR051858">
    <property type="entry name" value="WD_repeat_GAD-1"/>
</dbReference>
<sequence length="340" mass="37331">MYEKYAVNGTDDDNEGSIDSEFDIEVPLSHCYSIDNAHARGVVTVSVEPSGARMVSSSHGDLRIWDFGGFSASNPRPFFETIPFEGQPIHTQFEQGLLIAYGSAPTAKVHNRQGDLLTETARGDMYLYDLRNTKGHISEITAVSVYDSAHFFTGSRDNTVRKWAVENAKRGQEALYVCGSRQSQDHVTSLACDEKVVCGQNSGQILLFDKTERPELKLVEDSAVKAMHLIDGQLTCLTKSRISVWDLRNAKKPIMTTRVIARDMAQGPDGQLAVVREDEIEILDKSDLQRVAGTPAKEATCVAWNGTINQIVYGCRDGSVKIAFDPKVSTKGILIALGKG</sequence>
<dbReference type="Proteomes" id="UP000095023">
    <property type="component" value="Unassembled WGS sequence"/>
</dbReference>
<protein>
    <submittedName>
        <fullName evidence="4">Uncharacterized protein</fullName>
    </submittedName>
</protein>
<name>A0A1E4T980_9ASCO</name>
<keyword evidence="2" id="KW-0677">Repeat</keyword>
<gene>
    <name evidence="4" type="ORF">CANCADRAFT_144651</name>
</gene>
<dbReference type="PANTHER" id="PTHR16017">
    <property type="entry name" value="GASTRULATION DEFECTIVE PROTEIN 1-RELATED"/>
    <property type="match status" value="1"/>
</dbReference>
<dbReference type="EMBL" id="KV453844">
    <property type="protein sequence ID" value="ODV88335.1"/>
    <property type="molecule type" value="Genomic_DNA"/>
</dbReference>
<keyword evidence="1 3" id="KW-0853">WD repeat</keyword>
<evidence type="ECO:0000256" key="3">
    <source>
        <dbReference type="PROSITE-ProRule" id="PRU00221"/>
    </source>
</evidence>
<evidence type="ECO:0000256" key="1">
    <source>
        <dbReference type="ARBA" id="ARBA00022574"/>
    </source>
</evidence>
<dbReference type="AlphaFoldDB" id="A0A1E4T980"/>
<keyword evidence="5" id="KW-1185">Reference proteome</keyword>